<dbReference type="EMBL" id="JWSY01000029">
    <property type="protein sequence ID" value="KIC55868.1"/>
    <property type="molecule type" value="Genomic_DNA"/>
</dbReference>
<dbReference type="InterPro" id="IPR052934">
    <property type="entry name" value="Methyl-DNA_Rec/Restrict_Enz"/>
</dbReference>
<protein>
    <recommendedName>
        <fullName evidence="1">ATPase dynein-related AAA domain-containing protein</fullName>
    </recommendedName>
</protein>
<accession>A0A0B4DNQ8</accession>
<dbReference type="SUPFAM" id="SSF52540">
    <property type="entry name" value="P-loop containing nucleoside triphosphate hydrolases"/>
    <property type="match status" value="1"/>
</dbReference>
<dbReference type="InterPro" id="IPR027417">
    <property type="entry name" value="P-loop_NTPase"/>
</dbReference>
<dbReference type="PANTHER" id="PTHR37291:SF1">
    <property type="entry name" value="TYPE IV METHYL-DIRECTED RESTRICTION ENZYME ECOKMCRB SUBUNIT"/>
    <property type="match status" value="1"/>
</dbReference>
<evidence type="ECO:0000313" key="3">
    <source>
        <dbReference type="Proteomes" id="UP000031166"/>
    </source>
</evidence>
<evidence type="ECO:0000259" key="1">
    <source>
        <dbReference type="Pfam" id="PF07728"/>
    </source>
</evidence>
<dbReference type="GO" id="GO:0016887">
    <property type="term" value="F:ATP hydrolysis activity"/>
    <property type="evidence" value="ECO:0007669"/>
    <property type="project" value="InterPro"/>
</dbReference>
<dbReference type="Gene3D" id="3.40.50.300">
    <property type="entry name" value="P-loop containing nucleotide triphosphate hydrolases"/>
    <property type="match status" value="1"/>
</dbReference>
<dbReference type="AlphaFoldDB" id="A0A0B4DNQ8"/>
<comment type="caution">
    <text evidence="2">The sequence shown here is derived from an EMBL/GenBank/DDBJ whole genome shotgun (WGS) entry which is preliminary data.</text>
</comment>
<gene>
    <name evidence="2" type="ORF">RM53_14940</name>
</gene>
<reference evidence="2 3" key="1">
    <citation type="submission" date="2014-12" db="EMBL/GenBank/DDBJ databases">
        <title>Genome sequencing of Brevundimonas nasdae TPW30.</title>
        <authorList>
            <person name="Tan P.W."/>
            <person name="Chan K.-G."/>
        </authorList>
    </citation>
    <scope>NUCLEOTIDE SEQUENCE [LARGE SCALE GENOMIC DNA]</scope>
    <source>
        <strain evidence="2 3">TPW30</strain>
    </source>
</reference>
<feature type="domain" description="ATPase dynein-related AAA" evidence="1">
    <location>
        <begin position="197"/>
        <end position="278"/>
    </location>
</feature>
<dbReference type="GO" id="GO:0005524">
    <property type="term" value="F:ATP binding"/>
    <property type="evidence" value="ECO:0007669"/>
    <property type="project" value="InterPro"/>
</dbReference>
<proteinExistence type="predicted"/>
<name>A0A0B4DNQ8_9CAUL</name>
<dbReference type="InterPro" id="IPR011704">
    <property type="entry name" value="ATPase_dyneun-rel_AAA"/>
</dbReference>
<dbReference type="Pfam" id="PF07728">
    <property type="entry name" value="AAA_5"/>
    <property type="match status" value="1"/>
</dbReference>
<dbReference type="PANTHER" id="PTHR37291">
    <property type="entry name" value="5-METHYLCYTOSINE-SPECIFIC RESTRICTION ENZYME B"/>
    <property type="match status" value="1"/>
</dbReference>
<dbReference type="Proteomes" id="UP000031166">
    <property type="component" value="Unassembled WGS sequence"/>
</dbReference>
<organism evidence="2 3">
    <name type="scientific">Brevundimonas nasdae</name>
    <dbReference type="NCBI Taxonomy" id="172043"/>
    <lineage>
        <taxon>Bacteria</taxon>
        <taxon>Pseudomonadati</taxon>
        <taxon>Pseudomonadota</taxon>
        <taxon>Alphaproteobacteria</taxon>
        <taxon>Caulobacterales</taxon>
        <taxon>Caulobacteraceae</taxon>
        <taxon>Brevundimonas</taxon>
    </lineage>
</organism>
<sequence>MNQILYGPPGTGKTYQTIDHALQILDPAFASANESDREALKARFDDLTSAGRIRFVTFHQSFSYEDFVEGLRAEVRADGSINYVVADGVLKSFCRALEDGPKIETGTKFASGYVVTRSTDEILWLEKPNGSSLPLPWAIIDELKSLVDEGTITLADVREKTVFSRVEDSRLEKYIVNGYNNVLPHILEAIQSKTAAGPHRPGVLIIDEINRGNVSKIFGELITLVEHSKRAGASEALSAVLPYSKQPFSLPSGLHIIGTMNTADRSLATVDIALRRRFVFVEVEPDSRSLEGVEIAGVDVSKLLDVMNARIEALLDRDHRLGHAYFIELTADDDVRQLKQVFATQIIPLLQEYFFDDWQRIRLVLNDHRKAATSDRFIIEQEGSAAELFGDGNLEVPTARSWRVNPEAFDRPSAYQSIIG</sequence>
<evidence type="ECO:0000313" key="2">
    <source>
        <dbReference type="EMBL" id="KIC55868.1"/>
    </source>
</evidence>